<dbReference type="InterPro" id="IPR037026">
    <property type="entry name" value="Vgr_OB-fold_dom_sf"/>
</dbReference>
<dbReference type="InterPro" id="IPR047702">
    <property type="entry name" value="VgrG-rel"/>
</dbReference>
<dbReference type="Gene3D" id="2.40.50.230">
    <property type="entry name" value="Gp5 N-terminal domain"/>
    <property type="match status" value="1"/>
</dbReference>
<evidence type="ECO:0000313" key="3">
    <source>
        <dbReference type="Proteomes" id="UP001163152"/>
    </source>
</evidence>
<dbReference type="Pfam" id="PF05954">
    <property type="entry name" value="Phage_GPD"/>
    <property type="match status" value="1"/>
</dbReference>
<reference evidence="2" key="1">
    <citation type="submission" date="2022-12" db="EMBL/GenBank/DDBJ databases">
        <title>Polyphasic identification of a Novel Hot-Spring Cyanobacterium Ocullathermofonsia sinensis gen nov. sp. nov. and Genomic Insights on its Adaptations to the Thermal Habitat.</title>
        <authorList>
            <person name="Daroch M."/>
            <person name="Tang J."/>
            <person name="Jiang Y."/>
        </authorList>
    </citation>
    <scope>NUCLEOTIDE SEQUENCE</scope>
    <source>
        <strain evidence="2">PKUAC-SCTA174</strain>
    </source>
</reference>
<sequence>MSTANYRSLPIIEIDGQVASTNFMEDLLQVTVEESLHFPAMFTLMMKNDYQSGIRSDRPWEHKDLLQIGKPIRIGFTSSTIESFDFSELQQGLLIVGEITAIETHFTDKTKAPIIIRGYDASHRLHRGRHNRSFQNMTDKDIVKKIASENGIELGTIEDSGAPHEYLFQENQTNMEFLRERAARIGFELFVQDGKLHFRQPKATNELDLVWLKDIDTFRVRVTSAEQVQSVEVRAWDYSEKQAIVSTAAVDQVITATENGRGSQTSSQFNGKPIQPKMIVVDRPVAHAKEADAIAQAVCNELGGQFVQADAKGEGSPALRPGKVVKLAGLGPHSGRYYITETRHSYSQRIYLTEFGVRGLRSNHLLTTLAPAPQLQPGQTLLVGIVTDNDDPEGWGRVKVKFPTLTDDHASTWARVVAAGAGTNRGFDCLPEIDDEVLVGFEHGDIHRPYVIGGVWNGKDQPPEPVAETVQQGKVRLRTFKTRSGHQIQFVEEEQRRSKAGIRLETSGGHKIYLNDSDQSIAIQTTGGHRLQLDDRTGTISLEGTAAVNLTAAGAITLSASTIRLNAGLITSSVPIVVGI</sequence>
<dbReference type="RefSeq" id="WP_268609943.1">
    <property type="nucleotide sequence ID" value="NZ_CP113797.1"/>
</dbReference>
<protein>
    <submittedName>
        <fullName evidence="2">VgrG-related protein</fullName>
    </submittedName>
</protein>
<accession>A0A9E8ZC27</accession>
<organism evidence="2 3">
    <name type="scientific">Thermocoleostomius sinensis A174</name>
    <dbReference type="NCBI Taxonomy" id="2016057"/>
    <lineage>
        <taxon>Bacteria</taxon>
        <taxon>Bacillati</taxon>
        <taxon>Cyanobacteriota</taxon>
        <taxon>Cyanophyceae</taxon>
        <taxon>Oculatellales</taxon>
        <taxon>Oculatellaceae</taxon>
        <taxon>Thermocoleostomius</taxon>
    </lineage>
</organism>
<dbReference type="SUPFAM" id="SSF69255">
    <property type="entry name" value="gp5 N-terminal domain-like"/>
    <property type="match status" value="1"/>
</dbReference>
<name>A0A9E8ZC27_9CYAN</name>
<dbReference type="Gene3D" id="2.30.110.50">
    <property type="match status" value="1"/>
</dbReference>
<dbReference type="KEGG" id="tsin:OXH18_23480"/>
<dbReference type="EMBL" id="CP113797">
    <property type="protein sequence ID" value="WAL60097.1"/>
    <property type="molecule type" value="Genomic_DNA"/>
</dbReference>
<keyword evidence="3" id="KW-1185">Reference proteome</keyword>
<dbReference type="AlphaFoldDB" id="A0A9E8ZC27"/>
<dbReference type="NCBIfam" id="NF033848">
    <property type="entry name" value="VgrG_rel"/>
    <property type="match status" value="1"/>
</dbReference>
<dbReference type="Pfam" id="PF04717">
    <property type="entry name" value="Phage_base_V"/>
    <property type="match status" value="1"/>
</dbReference>
<dbReference type="Gene3D" id="4.10.220.110">
    <property type="match status" value="1"/>
</dbReference>
<dbReference type="Gene3D" id="3.55.50.10">
    <property type="entry name" value="Baseplate protein-like domains"/>
    <property type="match status" value="1"/>
</dbReference>
<proteinExistence type="predicted"/>
<feature type="domain" description="Gp5/Type VI secretion system Vgr protein OB-fold" evidence="1">
    <location>
        <begin position="383"/>
        <end position="456"/>
    </location>
</feature>
<evidence type="ECO:0000259" key="1">
    <source>
        <dbReference type="Pfam" id="PF04717"/>
    </source>
</evidence>
<dbReference type="Proteomes" id="UP001163152">
    <property type="component" value="Chromosome"/>
</dbReference>
<dbReference type="SUPFAM" id="SSF69279">
    <property type="entry name" value="Phage tail proteins"/>
    <property type="match status" value="1"/>
</dbReference>
<gene>
    <name evidence="2" type="ORF">OXH18_23480</name>
</gene>
<evidence type="ECO:0000313" key="2">
    <source>
        <dbReference type="EMBL" id="WAL60097.1"/>
    </source>
</evidence>
<dbReference type="InterPro" id="IPR006531">
    <property type="entry name" value="Gp5/Vgr_OB"/>
</dbReference>